<reference evidence="2" key="2">
    <citation type="journal article" date="2017" name="Nat. Plants">
        <title>The Aegilops tauschii genome reveals multiple impacts of transposons.</title>
        <authorList>
            <person name="Zhao G."/>
            <person name="Zou C."/>
            <person name="Li K."/>
            <person name="Wang K."/>
            <person name="Li T."/>
            <person name="Gao L."/>
            <person name="Zhang X."/>
            <person name="Wang H."/>
            <person name="Yang Z."/>
            <person name="Liu X."/>
            <person name="Jiang W."/>
            <person name="Mao L."/>
            <person name="Kong X."/>
            <person name="Jiao Y."/>
            <person name="Jia J."/>
        </authorList>
    </citation>
    <scope>NUCLEOTIDE SEQUENCE [LARGE SCALE GENOMIC DNA]</scope>
    <source>
        <strain evidence="2">cv. AL8/78</strain>
    </source>
</reference>
<dbReference type="Proteomes" id="UP000015105">
    <property type="component" value="Chromosome 5D"/>
</dbReference>
<dbReference type="Gramene" id="AET5Gv21077700.7">
    <property type="protein sequence ID" value="AET5Gv21077700.7"/>
    <property type="gene ID" value="AET5Gv21077700"/>
</dbReference>
<reference evidence="1" key="5">
    <citation type="journal article" date="2021" name="G3 (Bethesda)">
        <title>Aegilops tauschii genome assembly Aet v5.0 features greater sequence contiguity and improved annotation.</title>
        <authorList>
            <person name="Wang L."/>
            <person name="Zhu T."/>
            <person name="Rodriguez J.C."/>
            <person name="Deal K.R."/>
            <person name="Dubcovsky J."/>
            <person name="McGuire P.E."/>
            <person name="Lux T."/>
            <person name="Spannagl M."/>
            <person name="Mayer K.F.X."/>
            <person name="Baldrich P."/>
            <person name="Meyers B.C."/>
            <person name="Huo N."/>
            <person name="Gu Y.Q."/>
            <person name="Zhou H."/>
            <person name="Devos K.M."/>
            <person name="Bennetzen J.L."/>
            <person name="Unver T."/>
            <person name="Budak H."/>
            <person name="Gulick P.J."/>
            <person name="Galiba G."/>
            <person name="Kalapos B."/>
            <person name="Nelson D.R."/>
            <person name="Li P."/>
            <person name="You F.M."/>
            <person name="Luo M.C."/>
            <person name="Dvorak J."/>
        </authorList>
    </citation>
    <scope>NUCLEOTIDE SEQUENCE [LARGE SCALE GENOMIC DNA]</scope>
    <source>
        <strain evidence="1">cv. AL8/78</strain>
    </source>
</reference>
<dbReference type="AlphaFoldDB" id="A0A453M7A7"/>
<dbReference type="Gramene" id="AET5Gv21077700.4">
    <property type="protein sequence ID" value="AET5Gv21077700.4"/>
    <property type="gene ID" value="AET5Gv21077700"/>
</dbReference>
<dbReference type="EnsemblPlants" id="AET5Gv21077700.7">
    <property type="protein sequence ID" value="AET5Gv21077700.7"/>
    <property type="gene ID" value="AET5Gv21077700"/>
</dbReference>
<evidence type="ECO:0000313" key="2">
    <source>
        <dbReference type="Proteomes" id="UP000015105"/>
    </source>
</evidence>
<dbReference type="Gramene" id="AET5Gv21077700.2">
    <property type="protein sequence ID" value="AET5Gv21077700.2"/>
    <property type="gene ID" value="AET5Gv21077700"/>
</dbReference>
<organism evidence="1 2">
    <name type="scientific">Aegilops tauschii subsp. strangulata</name>
    <name type="common">Goatgrass</name>
    <dbReference type="NCBI Taxonomy" id="200361"/>
    <lineage>
        <taxon>Eukaryota</taxon>
        <taxon>Viridiplantae</taxon>
        <taxon>Streptophyta</taxon>
        <taxon>Embryophyta</taxon>
        <taxon>Tracheophyta</taxon>
        <taxon>Spermatophyta</taxon>
        <taxon>Magnoliopsida</taxon>
        <taxon>Liliopsida</taxon>
        <taxon>Poales</taxon>
        <taxon>Poaceae</taxon>
        <taxon>BOP clade</taxon>
        <taxon>Pooideae</taxon>
        <taxon>Triticodae</taxon>
        <taxon>Triticeae</taxon>
        <taxon>Triticinae</taxon>
        <taxon>Aegilops</taxon>
    </lineage>
</organism>
<dbReference type="EnsemblPlants" id="AET5Gv21077700.6">
    <property type="protein sequence ID" value="AET5Gv21077700.6"/>
    <property type="gene ID" value="AET5Gv21077700"/>
</dbReference>
<evidence type="ECO:0000313" key="1">
    <source>
        <dbReference type="EnsemblPlants" id="AET5Gv21077700.5"/>
    </source>
</evidence>
<keyword evidence="2" id="KW-1185">Reference proteome</keyword>
<dbReference type="Gramene" id="AET5Gv21077700.3">
    <property type="protein sequence ID" value="AET5Gv21077700.3"/>
    <property type="gene ID" value="AET5Gv21077700"/>
</dbReference>
<reference evidence="1" key="3">
    <citation type="journal article" date="2017" name="Nature">
        <title>Genome sequence of the progenitor of the wheat D genome Aegilops tauschii.</title>
        <authorList>
            <person name="Luo M.C."/>
            <person name="Gu Y.Q."/>
            <person name="Puiu D."/>
            <person name="Wang H."/>
            <person name="Twardziok S.O."/>
            <person name="Deal K.R."/>
            <person name="Huo N."/>
            <person name="Zhu T."/>
            <person name="Wang L."/>
            <person name="Wang Y."/>
            <person name="McGuire P.E."/>
            <person name="Liu S."/>
            <person name="Long H."/>
            <person name="Ramasamy R.K."/>
            <person name="Rodriguez J.C."/>
            <person name="Van S.L."/>
            <person name="Yuan L."/>
            <person name="Wang Z."/>
            <person name="Xia Z."/>
            <person name="Xiao L."/>
            <person name="Anderson O.D."/>
            <person name="Ouyang S."/>
            <person name="Liang Y."/>
            <person name="Zimin A.V."/>
            <person name="Pertea G."/>
            <person name="Qi P."/>
            <person name="Bennetzen J.L."/>
            <person name="Dai X."/>
            <person name="Dawson M.W."/>
            <person name="Muller H.G."/>
            <person name="Kugler K."/>
            <person name="Rivarola-Duarte L."/>
            <person name="Spannagl M."/>
            <person name="Mayer K.F.X."/>
            <person name="Lu F.H."/>
            <person name="Bevan M.W."/>
            <person name="Leroy P."/>
            <person name="Li P."/>
            <person name="You F.M."/>
            <person name="Sun Q."/>
            <person name="Liu Z."/>
            <person name="Lyons E."/>
            <person name="Wicker T."/>
            <person name="Salzberg S.L."/>
            <person name="Devos K.M."/>
            <person name="Dvorak J."/>
        </authorList>
    </citation>
    <scope>NUCLEOTIDE SEQUENCE [LARGE SCALE GENOMIC DNA]</scope>
    <source>
        <strain evidence="1">cv. AL8/78</strain>
    </source>
</reference>
<accession>A0A453M7A7</accession>
<proteinExistence type="predicted"/>
<reference evidence="1" key="4">
    <citation type="submission" date="2019-03" db="UniProtKB">
        <authorList>
            <consortium name="EnsemblPlants"/>
        </authorList>
    </citation>
    <scope>IDENTIFICATION</scope>
</reference>
<dbReference type="EnsemblPlants" id="AET5Gv21077700.1">
    <property type="protein sequence ID" value="AET5Gv21077700.1"/>
    <property type="gene ID" value="AET5Gv21077700"/>
</dbReference>
<sequence length="88" mass="9844">MLRHFKWSAQGVWERWCSDELHVRDVVGLPVDGIVVSMAVNDAPLARDIYLDVDAPDEMRSVGRAHLYCRGCWSGNVWAADGDGARCL</sequence>
<dbReference type="EnsemblPlants" id="AET5Gv21077700.5">
    <property type="protein sequence ID" value="AET5Gv21077700.5"/>
    <property type="gene ID" value="AET5Gv21077700"/>
</dbReference>
<dbReference type="Gramene" id="AET5Gv21077700.5">
    <property type="protein sequence ID" value="AET5Gv21077700.5"/>
    <property type="gene ID" value="AET5Gv21077700"/>
</dbReference>
<dbReference type="EnsemblPlants" id="AET5Gv21077700.2">
    <property type="protein sequence ID" value="AET5Gv21077700.2"/>
    <property type="gene ID" value="AET5Gv21077700"/>
</dbReference>
<name>A0A453M7A7_AEGTS</name>
<dbReference type="EnsemblPlants" id="AET5Gv21077700.4">
    <property type="protein sequence ID" value="AET5Gv21077700.4"/>
    <property type="gene ID" value="AET5Gv21077700"/>
</dbReference>
<reference evidence="2" key="1">
    <citation type="journal article" date="2014" name="Science">
        <title>Ancient hybridizations among the ancestral genomes of bread wheat.</title>
        <authorList>
            <consortium name="International Wheat Genome Sequencing Consortium,"/>
            <person name="Marcussen T."/>
            <person name="Sandve S.R."/>
            <person name="Heier L."/>
            <person name="Spannagl M."/>
            <person name="Pfeifer M."/>
            <person name="Jakobsen K.S."/>
            <person name="Wulff B.B."/>
            <person name="Steuernagel B."/>
            <person name="Mayer K.F."/>
            <person name="Olsen O.A."/>
        </authorList>
    </citation>
    <scope>NUCLEOTIDE SEQUENCE [LARGE SCALE GENOMIC DNA]</scope>
    <source>
        <strain evidence="2">cv. AL8/78</strain>
    </source>
</reference>
<dbReference type="EnsemblPlants" id="AET5Gv21077700.3">
    <property type="protein sequence ID" value="AET5Gv21077700.3"/>
    <property type="gene ID" value="AET5Gv21077700"/>
</dbReference>
<dbReference type="Gramene" id="AET5Gv21077700.6">
    <property type="protein sequence ID" value="AET5Gv21077700.6"/>
    <property type="gene ID" value="AET5Gv21077700"/>
</dbReference>
<protein>
    <submittedName>
        <fullName evidence="1">Uncharacterized protein</fullName>
    </submittedName>
</protein>
<dbReference type="Gramene" id="AET5Gv21077700.1">
    <property type="protein sequence ID" value="AET5Gv21077700.1"/>
    <property type="gene ID" value="AET5Gv21077700"/>
</dbReference>
<dbReference type="STRING" id="200361.A0A453M7A7"/>